<keyword evidence="2" id="KW-1185">Reference proteome</keyword>
<dbReference type="Proteomes" id="UP000805193">
    <property type="component" value="Unassembled WGS sequence"/>
</dbReference>
<sequence length="315" mass="36424">MPFGGYKDVDGVLVNSFFSEENLRSALTYRPKPGDIFVATYPKCGTTWMQYIVYCIINKGVPPRNHAEFMLRSPFLELLGAEAAERMQKPGAIKTHLPFERLQTCAHVKYIYVARNPYDCCVSFYYHKNVAPNPECEEASFDYFLRMFLEGRVTFGHYFHNLVPWYEHRHDPNVLFLTFEDLKKDTASCVLKVADFLGKEHGRALRGDDGLLRKVLEMTQVENMKKVLNQTSKSLFRDLLSLPPDKALASAEAYRHLLKDEPETRRLRGDFIRKGVVGDYKSHFSAEQLRSMKDWIAENTRGSDVMCLWKDLDLP</sequence>
<proteinExistence type="predicted"/>
<gene>
    <name evidence="1" type="ORF">HPB47_014881</name>
</gene>
<organism evidence="1 2">
    <name type="scientific">Ixodes persulcatus</name>
    <name type="common">Taiga tick</name>
    <dbReference type="NCBI Taxonomy" id="34615"/>
    <lineage>
        <taxon>Eukaryota</taxon>
        <taxon>Metazoa</taxon>
        <taxon>Ecdysozoa</taxon>
        <taxon>Arthropoda</taxon>
        <taxon>Chelicerata</taxon>
        <taxon>Arachnida</taxon>
        <taxon>Acari</taxon>
        <taxon>Parasitiformes</taxon>
        <taxon>Ixodida</taxon>
        <taxon>Ixodoidea</taxon>
        <taxon>Ixodidae</taxon>
        <taxon>Ixodinae</taxon>
        <taxon>Ixodes</taxon>
    </lineage>
</organism>
<evidence type="ECO:0000313" key="2">
    <source>
        <dbReference type="Proteomes" id="UP000805193"/>
    </source>
</evidence>
<reference evidence="1 2" key="1">
    <citation type="journal article" date="2020" name="Cell">
        <title>Large-Scale Comparative Analyses of Tick Genomes Elucidate Their Genetic Diversity and Vector Capacities.</title>
        <authorList>
            <consortium name="Tick Genome and Microbiome Consortium (TIGMIC)"/>
            <person name="Jia N."/>
            <person name="Wang J."/>
            <person name="Shi W."/>
            <person name="Du L."/>
            <person name="Sun Y."/>
            <person name="Zhan W."/>
            <person name="Jiang J.F."/>
            <person name="Wang Q."/>
            <person name="Zhang B."/>
            <person name="Ji P."/>
            <person name="Bell-Sakyi L."/>
            <person name="Cui X.M."/>
            <person name="Yuan T.T."/>
            <person name="Jiang B.G."/>
            <person name="Yang W.F."/>
            <person name="Lam T.T."/>
            <person name="Chang Q.C."/>
            <person name="Ding S.J."/>
            <person name="Wang X.J."/>
            <person name="Zhu J.G."/>
            <person name="Ruan X.D."/>
            <person name="Zhao L."/>
            <person name="Wei J.T."/>
            <person name="Ye R.Z."/>
            <person name="Que T.C."/>
            <person name="Du C.H."/>
            <person name="Zhou Y.H."/>
            <person name="Cheng J.X."/>
            <person name="Dai P.F."/>
            <person name="Guo W.B."/>
            <person name="Han X.H."/>
            <person name="Huang E.J."/>
            <person name="Li L.F."/>
            <person name="Wei W."/>
            <person name="Gao Y.C."/>
            <person name="Liu J.Z."/>
            <person name="Shao H.Z."/>
            <person name="Wang X."/>
            <person name="Wang C.C."/>
            <person name="Yang T.C."/>
            <person name="Huo Q.B."/>
            <person name="Li W."/>
            <person name="Chen H.Y."/>
            <person name="Chen S.E."/>
            <person name="Zhou L.G."/>
            <person name="Ni X.B."/>
            <person name="Tian J.H."/>
            <person name="Sheng Y."/>
            <person name="Liu T."/>
            <person name="Pan Y.S."/>
            <person name="Xia L.Y."/>
            <person name="Li J."/>
            <person name="Zhao F."/>
            <person name="Cao W.C."/>
        </authorList>
    </citation>
    <scope>NUCLEOTIDE SEQUENCE [LARGE SCALE GENOMIC DNA]</scope>
    <source>
        <strain evidence="1">Iper-2018</strain>
    </source>
</reference>
<evidence type="ECO:0000313" key="1">
    <source>
        <dbReference type="EMBL" id="KAG0443469.1"/>
    </source>
</evidence>
<dbReference type="EMBL" id="JABSTQ010003371">
    <property type="protein sequence ID" value="KAG0443469.1"/>
    <property type="molecule type" value="Genomic_DNA"/>
</dbReference>
<comment type="caution">
    <text evidence="1">The sequence shown here is derived from an EMBL/GenBank/DDBJ whole genome shotgun (WGS) entry which is preliminary data.</text>
</comment>
<protein>
    <submittedName>
        <fullName evidence="1">Uncharacterized protein</fullName>
    </submittedName>
</protein>
<accession>A0AC60QUX2</accession>
<name>A0AC60QUX2_IXOPE</name>